<keyword evidence="4 14" id="KW-1003">Cell membrane</keyword>
<evidence type="ECO:0000256" key="12">
    <source>
        <dbReference type="ARBA" id="ARBA00023157"/>
    </source>
</evidence>
<dbReference type="GO" id="GO:0032190">
    <property type="term" value="F:acrosin binding"/>
    <property type="evidence" value="ECO:0007669"/>
    <property type="project" value="TreeGrafter"/>
</dbReference>
<dbReference type="GO" id="GO:0005886">
    <property type="term" value="C:plasma membrane"/>
    <property type="evidence" value="ECO:0007669"/>
    <property type="project" value="UniProtKB-SubCell"/>
</dbReference>
<dbReference type="AlphaFoldDB" id="A0A8C6PJ35"/>
<dbReference type="InterPro" id="IPR048290">
    <property type="entry name" value="ZP_chr"/>
</dbReference>
<dbReference type="GO" id="GO:0007339">
    <property type="term" value="P:binding of sperm to zona pellucida"/>
    <property type="evidence" value="ECO:0007669"/>
    <property type="project" value="UniProtKB-UniRule"/>
</dbReference>
<feature type="domain" description="ZP" evidence="16">
    <location>
        <begin position="94"/>
        <end position="354"/>
    </location>
</feature>
<dbReference type="InterPro" id="IPR001507">
    <property type="entry name" value="ZP_dom"/>
</dbReference>
<keyword evidence="5 14" id="KW-0964">Secreted</keyword>
<dbReference type="GO" id="GO:0035805">
    <property type="term" value="C:egg coat"/>
    <property type="evidence" value="ECO:0007669"/>
    <property type="project" value="UniProtKB-SubCell"/>
</dbReference>
<keyword evidence="12 14" id="KW-1015">Disulfide bond</keyword>
<dbReference type="GeneTree" id="ENSGT01030000234567"/>
<name>A0A8C6PJ35_NOTFU</name>
<evidence type="ECO:0000313" key="18">
    <source>
        <dbReference type="Proteomes" id="UP000694548"/>
    </source>
</evidence>
<dbReference type="Pfam" id="PF23344">
    <property type="entry name" value="ZP-N"/>
    <property type="match status" value="1"/>
</dbReference>
<keyword evidence="11" id="KW-0472">Membrane</keyword>
<evidence type="ECO:0000259" key="16">
    <source>
        <dbReference type="PROSITE" id="PS51034"/>
    </source>
</evidence>
<evidence type="ECO:0000256" key="4">
    <source>
        <dbReference type="ARBA" id="ARBA00022475"/>
    </source>
</evidence>
<dbReference type="PANTHER" id="PTHR11576">
    <property type="entry name" value="ZONA PELLUCIDA SPERM-BINDING PROTEIN 3"/>
    <property type="match status" value="1"/>
</dbReference>
<evidence type="ECO:0000256" key="1">
    <source>
        <dbReference type="ARBA" id="ARBA00004498"/>
    </source>
</evidence>
<comment type="function">
    <text evidence="14">Component of the zona pellucida, an extracellular matrix surrounding oocytes which mediates sperm binding, induction of the acrosome reaction and prevents post-fertilization polyspermy. The zona pellucida is composed of 3 to 4 glycoproteins, ZP1, ZP2, ZP3, and ZP4. ZP3 is essential for sperm binding and zona matrix formation.</text>
</comment>
<evidence type="ECO:0000256" key="15">
    <source>
        <dbReference type="SAM" id="MobiDB-lite"/>
    </source>
</evidence>
<keyword evidence="10" id="KW-1133">Transmembrane helix</keyword>
<comment type="similarity">
    <text evidence="2 14">Belongs to the ZP domain family. ZPC subfamily.</text>
</comment>
<dbReference type="PRINTS" id="PR00023">
    <property type="entry name" value="ZPELLUCIDA"/>
</dbReference>
<comment type="subcellular location">
    <subcellularLocation>
        <location evidence="1">Secreted</location>
        <location evidence="1">Extracellular space</location>
        <location evidence="1">Extracellular matrix</location>
    </subcellularLocation>
    <subcellularLocation>
        <location evidence="14">Zona pellucida</location>
    </subcellularLocation>
    <subcellularLocation>
        <location evidence="14">Cell membrane</location>
        <topology evidence="14">Single-pass type I membrane protein</topology>
    </subcellularLocation>
</comment>
<evidence type="ECO:0000256" key="6">
    <source>
        <dbReference type="ARBA" id="ARBA00022530"/>
    </source>
</evidence>
<dbReference type="Pfam" id="PF00100">
    <property type="entry name" value="Zona_pellucida"/>
    <property type="match status" value="1"/>
</dbReference>
<feature type="region of interest" description="Disordered" evidence="15">
    <location>
        <begin position="390"/>
        <end position="409"/>
    </location>
</feature>
<reference evidence="17" key="1">
    <citation type="submission" date="2025-08" db="UniProtKB">
        <authorList>
            <consortium name="Ensembl"/>
        </authorList>
    </citation>
    <scope>IDENTIFICATION</scope>
</reference>
<reference evidence="17" key="2">
    <citation type="submission" date="2025-09" db="UniProtKB">
        <authorList>
            <consortium name="Ensembl"/>
        </authorList>
    </citation>
    <scope>IDENTIFICATION</scope>
</reference>
<dbReference type="GO" id="GO:0035804">
    <property type="term" value="F:structural constituent of egg coat"/>
    <property type="evidence" value="ECO:0007669"/>
    <property type="project" value="UniProtKB-UniRule"/>
</dbReference>
<evidence type="ECO:0000256" key="9">
    <source>
        <dbReference type="ARBA" id="ARBA00022729"/>
    </source>
</evidence>
<dbReference type="InterPro" id="IPR055355">
    <property type="entry name" value="ZP-C"/>
</dbReference>
<dbReference type="GO" id="GO:2000344">
    <property type="term" value="P:positive regulation of acrosome reaction"/>
    <property type="evidence" value="ECO:0007669"/>
    <property type="project" value="UniProtKB-UniRule"/>
</dbReference>
<keyword evidence="18" id="KW-1185">Reference proteome</keyword>
<evidence type="ECO:0000256" key="3">
    <source>
        <dbReference type="ARBA" id="ARBA00017980"/>
    </source>
</evidence>
<dbReference type="PROSITE" id="PS51034">
    <property type="entry name" value="ZP_2"/>
    <property type="match status" value="1"/>
</dbReference>
<proteinExistence type="inferred from homology"/>
<keyword evidence="9 14" id="KW-0732">Signal</keyword>
<evidence type="ECO:0000256" key="11">
    <source>
        <dbReference type="ARBA" id="ARBA00023136"/>
    </source>
</evidence>
<comment type="domain">
    <text evidence="14">The ZP domain is involved in the polymerization of the ZP proteins to form the zona pellucida.</text>
</comment>
<dbReference type="FunFam" id="2.60.40.3210:FF:000001">
    <property type="entry name" value="Zona pellucida sperm-binding protein 3"/>
    <property type="match status" value="1"/>
</dbReference>
<dbReference type="SMART" id="SM00241">
    <property type="entry name" value="ZP"/>
    <property type="match status" value="1"/>
</dbReference>
<dbReference type="Gene3D" id="2.60.40.3210">
    <property type="entry name" value="Zona pellucida, ZP-N domain"/>
    <property type="match status" value="1"/>
</dbReference>
<evidence type="ECO:0000256" key="13">
    <source>
        <dbReference type="ARBA" id="ARBA00023180"/>
    </source>
</evidence>
<keyword evidence="7 14" id="KW-0165">Cleavage on pair of basic residues</keyword>
<evidence type="ECO:0000256" key="10">
    <source>
        <dbReference type="ARBA" id="ARBA00022989"/>
    </source>
</evidence>
<evidence type="ECO:0000256" key="5">
    <source>
        <dbReference type="ARBA" id="ARBA00022525"/>
    </source>
</evidence>
<dbReference type="GO" id="GO:0035803">
    <property type="term" value="P:egg coat formation"/>
    <property type="evidence" value="ECO:0007669"/>
    <property type="project" value="UniProtKB-UniRule"/>
</dbReference>
<dbReference type="Proteomes" id="UP000694548">
    <property type="component" value="Unassembled WGS sequence"/>
</dbReference>
<accession>A0A8C6PJ35</accession>
<dbReference type="Gene3D" id="2.60.40.4100">
    <property type="entry name" value="Zona pellucida, ZP-C domain"/>
    <property type="match status" value="1"/>
</dbReference>
<gene>
    <name evidence="17" type="primary">LOC107396079</name>
</gene>
<evidence type="ECO:0000313" key="17">
    <source>
        <dbReference type="Ensembl" id="ENSNFUP00015044884.1"/>
    </source>
</evidence>
<feature type="chain" id="PRO_5034324909" description="Zona pellucida sperm-binding protein 3" evidence="14">
    <location>
        <begin position="21"/>
        <end position="409"/>
    </location>
</feature>
<evidence type="ECO:0000256" key="2">
    <source>
        <dbReference type="ARBA" id="ARBA00006735"/>
    </source>
</evidence>
<dbReference type="InterPro" id="IPR042235">
    <property type="entry name" value="ZP-C_dom"/>
</dbReference>
<organism evidence="17 18">
    <name type="scientific">Nothobranchius furzeri</name>
    <name type="common">Turquoise killifish</name>
    <dbReference type="NCBI Taxonomy" id="105023"/>
    <lineage>
        <taxon>Eukaryota</taxon>
        <taxon>Metazoa</taxon>
        <taxon>Chordata</taxon>
        <taxon>Craniata</taxon>
        <taxon>Vertebrata</taxon>
        <taxon>Euteleostomi</taxon>
        <taxon>Actinopterygii</taxon>
        <taxon>Neopterygii</taxon>
        <taxon>Teleostei</taxon>
        <taxon>Neoteleostei</taxon>
        <taxon>Acanthomorphata</taxon>
        <taxon>Ovalentaria</taxon>
        <taxon>Atherinomorphae</taxon>
        <taxon>Cyprinodontiformes</taxon>
        <taxon>Nothobranchiidae</taxon>
        <taxon>Nothobranchius</taxon>
    </lineage>
</organism>
<keyword evidence="6 14" id="KW-0272">Extracellular matrix</keyword>
<dbReference type="Ensembl" id="ENSNFUT00015046836.1">
    <property type="protein sequence ID" value="ENSNFUP00015044884.1"/>
    <property type="gene ID" value="ENSNFUG00015021335.1"/>
</dbReference>
<keyword evidence="13" id="KW-0325">Glycoprotein</keyword>
<dbReference type="InterPro" id="IPR055356">
    <property type="entry name" value="ZP-N"/>
</dbReference>
<comment type="PTM">
    <text evidence="14">Proteolytically cleaved before the transmembrane segment to yield the secreted ectodomain incorporated in the zona pellucida.</text>
</comment>
<dbReference type="PANTHER" id="PTHR11576:SF2">
    <property type="entry name" value="ZONA PELLUCIDA SPERM-BINDING PROTEIN 3"/>
    <property type="match status" value="1"/>
</dbReference>
<evidence type="ECO:0000256" key="8">
    <source>
        <dbReference type="ARBA" id="ARBA00022692"/>
    </source>
</evidence>
<sequence>MLFIRIFFCLFLGALSAAAAQKIKQNLFHSASRIGPQSPYQPPAHSPPAVQQVKQDFREPLSWRYPEPPAEEEPRFPPDFELRTPKPVESIAAICGENSVHVEAKKDLLGTGRPVLSSDVTLGGCPAVGEDPNAQVLIFESELHGCGSQLTMSDDTFTYEFMLHYSPSPLGSSPIIRGREVSVSIQCHYLRKHDVSSGLLKPTWSPFGDDKYSEESLYFSLRLMTDDWQQRRPSAQFLLGDMMKFEASVKQFHHSPLRVIVDSCVANVVPNVDTVPRYTFLGNSGCLYDSQLTGSSSRFLPRSQDDKVQFEVEAFSFEQDNSGMLHITCSLRAIAAASAFSNTNKDCSFADGRWKDARGNNHFCSCCDSDCGKAGGSDLLTLGRSKANQHHPVTSLSLGGTTRQGSLPK</sequence>
<feature type="compositionally biased region" description="Polar residues" evidence="15">
    <location>
        <begin position="391"/>
        <end position="409"/>
    </location>
</feature>
<dbReference type="FunFam" id="2.60.40.4100:FF:000002">
    <property type="entry name" value="Zona pellucida sperm-binding protein 3"/>
    <property type="match status" value="1"/>
</dbReference>
<keyword evidence="8" id="KW-0812">Transmembrane</keyword>
<evidence type="ECO:0000256" key="14">
    <source>
        <dbReference type="RuleBase" id="RU367066"/>
    </source>
</evidence>
<evidence type="ECO:0000256" key="7">
    <source>
        <dbReference type="ARBA" id="ARBA00022685"/>
    </source>
</evidence>
<protein>
    <recommendedName>
        <fullName evidence="3 14">Zona pellucida sperm-binding protein 3</fullName>
    </recommendedName>
</protein>
<feature type="signal peptide" evidence="14">
    <location>
        <begin position="1"/>
        <end position="20"/>
    </location>
</feature>